<dbReference type="Proteomes" id="UP001144256">
    <property type="component" value="Unassembled WGS sequence"/>
</dbReference>
<sequence>MKLISNKTLSTFLNFFMIVLLALTLMTLILLPWIIKEYMKLIYPASIYPEFDYYTILAILYVAGILAGVILNTLRKIFTTCKLENPFIYENVKNLKIISLASCIIGITFIIKMFIISSLMTIVVVFVFIVASLFSLILSQVFEKAVAYKEDSDYTI</sequence>
<feature type="transmembrane region" description="Helical" evidence="1">
    <location>
        <begin position="12"/>
        <end position="34"/>
    </location>
</feature>
<keyword evidence="1" id="KW-0472">Membrane</keyword>
<dbReference type="InterPro" id="IPR021354">
    <property type="entry name" value="DUF2975"/>
</dbReference>
<feature type="transmembrane region" description="Helical" evidence="1">
    <location>
        <begin position="95"/>
        <end position="116"/>
    </location>
</feature>
<evidence type="ECO:0000313" key="3">
    <source>
        <dbReference type="Proteomes" id="UP001144256"/>
    </source>
</evidence>
<proteinExistence type="predicted"/>
<evidence type="ECO:0000256" key="1">
    <source>
        <dbReference type="SAM" id="Phobius"/>
    </source>
</evidence>
<comment type="caution">
    <text evidence="2">The sequence shown here is derived from an EMBL/GenBank/DDBJ whole genome shotgun (WGS) entry which is preliminary data.</text>
</comment>
<feature type="transmembrane region" description="Helical" evidence="1">
    <location>
        <begin position="54"/>
        <end position="74"/>
    </location>
</feature>
<evidence type="ECO:0000313" key="2">
    <source>
        <dbReference type="EMBL" id="GKX31435.1"/>
    </source>
</evidence>
<keyword evidence="1" id="KW-0812">Transmembrane</keyword>
<gene>
    <name evidence="2" type="ORF">SH1V18_39150</name>
</gene>
<feature type="transmembrane region" description="Helical" evidence="1">
    <location>
        <begin position="122"/>
        <end position="142"/>
    </location>
</feature>
<organism evidence="2 3">
    <name type="scientific">Vallitalea longa</name>
    <dbReference type="NCBI Taxonomy" id="2936439"/>
    <lineage>
        <taxon>Bacteria</taxon>
        <taxon>Bacillati</taxon>
        <taxon>Bacillota</taxon>
        <taxon>Clostridia</taxon>
        <taxon>Lachnospirales</taxon>
        <taxon>Vallitaleaceae</taxon>
        <taxon>Vallitalea</taxon>
    </lineage>
</organism>
<keyword evidence="3" id="KW-1185">Reference proteome</keyword>
<keyword evidence="1" id="KW-1133">Transmembrane helix</keyword>
<dbReference type="RefSeq" id="WP_281818492.1">
    <property type="nucleotide sequence ID" value="NZ_BRLB01000017.1"/>
</dbReference>
<dbReference type="Pfam" id="PF11188">
    <property type="entry name" value="DUF2975"/>
    <property type="match status" value="1"/>
</dbReference>
<accession>A0A9W5YCE3</accession>
<evidence type="ECO:0008006" key="4">
    <source>
        <dbReference type="Google" id="ProtNLM"/>
    </source>
</evidence>
<dbReference type="AlphaFoldDB" id="A0A9W5YCE3"/>
<name>A0A9W5YCE3_9FIRM</name>
<dbReference type="EMBL" id="BRLB01000017">
    <property type="protein sequence ID" value="GKX31435.1"/>
    <property type="molecule type" value="Genomic_DNA"/>
</dbReference>
<reference evidence="2" key="1">
    <citation type="submission" date="2022-06" db="EMBL/GenBank/DDBJ databases">
        <title>Vallitalea longa sp. nov., an anaerobic bacterium isolated from marine sediment.</title>
        <authorList>
            <person name="Hirano S."/>
            <person name="Terahara T."/>
            <person name="Mori K."/>
            <person name="Hamada M."/>
            <person name="Matsumoto R."/>
            <person name="Kobayashi T."/>
        </authorList>
    </citation>
    <scope>NUCLEOTIDE SEQUENCE</scope>
    <source>
        <strain evidence="2">SH18-1</strain>
    </source>
</reference>
<protein>
    <recommendedName>
        <fullName evidence="4">DUF2975 domain-containing protein</fullName>
    </recommendedName>
</protein>